<organism evidence="1 2">
    <name type="scientific">Eumeta variegata</name>
    <name type="common">Bagworm moth</name>
    <name type="synonym">Eumeta japonica</name>
    <dbReference type="NCBI Taxonomy" id="151549"/>
    <lineage>
        <taxon>Eukaryota</taxon>
        <taxon>Metazoa</taxon>
        <taxon>Ecdysozoa</taxon>
        <taxon>Arthropoda</taxon>
        <taxon>Hexapoda</taxon>
        <taxon>Insecta</taxon>
        <taxon>Pterygota</taxon>
        <taxon>Neoptera</taxon>
        <taxon>Endopterygota</taxon>
        <taxon>Lepidoptera</taxon>
        <taxon>Glossata</taxon>
        <taxon>Ditrysia</taxon>
        <taxon>Tineoidea</taxon>
        <taxon>Psychidae</taxon>
        <taxon>Oiketicinae</taxon>
        <taxon>Eumeta</taxon>
    </lineage>
</organism>
<dbReference type="OrthoDB" id="10017160at2759"/>
<dbReference type="Proteomes" id="UP000299102">
    <property type="component" value="Unassembled WGS sequence"/>
</dbReference>
<gene>
    <name evidence="1" type="ORF">EVAR_14567_1</name>
</gene>
<comment type="caution">
    <text evidence="1">The sequence shown here is derived from an EMBL/GenBank/DDBJ whole genome shotgun (WGS) entry which is preliminary data.</text>
</comment>
<dbReference type="InterPro" id="IPR036397">
    <property type="entry name" value="RNaseH_sf"/>
</dbReference>
<evidence type="ECO:0000313" key="1">
    <source>
        <dbReference type="EMBL" id="GBP30050.1"/>
    </source>
</evidence>
<sequence length="87" mass="9886">MDAVQLIDEQKDRLVCDIVTGDEPKIYCEDPKTKQQPNVWVYRDEPNPTKVAGERSTSKQTVTSFFNKIEHVATIALENCGTVNSDW</sequence>
<dbReference type="Gene3D" id="3.30.420.10">
    <property type="entry name" value="Ribonuclease H-like superfamily/Ribonuclease H"/>
    <property type="match status" value="1"/>
</dbReference>
<protein>
    <submittedName>
        <fullName evidence="1">Uncharacterized protein</fullName>
    </submittedName>
</protein>
<dbReference type="EMBL" id="BGZK01000228">
    <property type="protein sequence ID" value="GBP30050.1"/>
    <property type="molecule type" value="Genomic_DNA"/>
</dbReference>
<name>A0A4C1UUZ1_EUMVA</name>
<accession>A0A4C1UUZ1</accession>
<dbReference type="AlphaFoldDB" id="A0A4C1UUZ1"/>
<proteinExistence type="predicted"/>
<dbReference type="GO" id="GO:0003676">
    <property type="term" value="F:nucleic acid binding"/>
    <property type="evidence" value="ECO:0007669"/>
    <property type="project" value="InterPro"/>
</dbReference>
<evidence type="ECO:0000313" key="2">
    <source>
        <dbReference type="Proteomes" id="UP000299102"/>
    </source>
</evidence>
<reference evidence="1 2" key="1">
    <citation type="journal article" date="2019" name="Commun. Biol.">
        <title>The bagworm genome reveals a unique fibroin gene that provides high tensile strength.</title>
        <authorList>
            <person name="Kono N."/>
            <person name="Nakamura H."/>
            <person name="Ohtoshi R."/>
            <person name="Tomita M."/>
            <person name="Numata K."/>
            <person name="Arakawa K."/>
        </authorList>
    </citation>
    <scope>NUCLEOTIDE SEQUENCE [LARGE SCALE GENOMIC DNA]</scope>
</reference>
<keyword evidence="2" id="KW-1185">Reference proteome</keyword>